<evidence type="ECO:0000313" key="3">
    <source>
        <dbReference type="Proteomes" id="UP001139516"/>
    </source>
</evidence>
<evidence type="ECO:0000313" key="2">
    <source>
        <dbReference type="EMBL" id="MCK8783887.1"/>
    </source>
</evidence>
<feature type="signal peptide" evidence="1">
    <location>
        <begin position="1"/>
        <end position="22"/>
    </location>
</feature>
<dbReference type="AlphaFoldDB" id="A0A9X1Y869"/>
<name>A0A9X1Y869_9PROT</name>
<feature type="chain" id="PRO_5040860866" evidence="1">
    <location>
        <begin position="23"/>
        <end position="148"/>
    </location>
</feature>
<dbReference type="EMBL" id="JALPRX010000020">
    <property type="protein sequence ID" value="MCK8783887.1"/>
    <property type="molecule type" value="Genomic_DNA"/>
</dbReference>
<dbReference type="Pfam" id="PF09923">
    <property type="entry name" value="DUF2155"/>
    <property type="match status" value="1"/>
</dbReference>
<sequence length="148" mass="15715">MAALLLAAAAGVAVGGAPGALAQWTVPRADPPAAEPAPSVPEEDDLDATWVRREVAQLQALDKVTARISVFQARVGQPARFGALTILVRACDARPPDEVPDAAAWMEITDSQAPPGRPPAFRGWMFANAPGVNMLEHPVYDIRVLECR</sequence>
<dbReference type="Proteomes" id="UP001139516">
    <property type="component" value="Unassembled WGS sequence"/>
</dbReference>
<gene>
    <name evidence="2" type="ORF">M0638_05765</name>
</gene>
<dbReference type="RefSeq" id="WP_248666012.1">
    <property type="nucleotide sequence ID" value="NZ_JALPRX010000020.1"/>
</dbReference>
<evidence type="ECO:0000256" key="1">
    <source>
        <dbReference type="SAM" id="SignalP"/>
    </source>
</evidence>
<comment type="caution">
    <text evidence="2">The sequence shown here is derived from an EMBL/GenBank/DDBJ whole genome shotgun (WGS) entry which is preliminary data.</text>
</comment>
<dbReference type="InterPro" id="IPR019225">
    <property type="entry name" value="DUF2155"/>
</dbReference>
<reference evidence="2" key="1">
    <citation type="submission" date="2022-04" db="EMBL/GenBank/DDBJ databases">
        <title>Roseomonas acroporae sp. nov., isolated from coral Acropora digitifera.</title>
        <authorList>
            <person name="Sun H."/>
        </authorList>
    </citation>
    <scope>NUCLEOTIDE SEQUENCE</scope>
    <source>
        <strain evidence="2">NAR14</strain>
    </source>
</reference>
<proteinExistence type="predicted"/>
<keyword evidence="3" id="KW-1185">Reference proteome</keyword>
<accession>A0A9X1Y869</accession>
<keyword evidence="1" id="KW-0732">Signal</keyword>
<organism evidence="2 3">
    <name type="scientific">Roseomonas acroporae</name>
    <dbReference type="NCBI Taxonomy" id="2937791"/>
    <lineage>
        <taxon>Bacteria</taxon>
        <taxon>Pseudomonadati</taxon>
        <taxon>Pseudomonadota</taxon>
        <taxon>Alphaproteobacteria</taxon>
        <taxon>Acetobacterales</taxon>
        <taxon>Roseomonadaceae</taxon>
        <taxon>Roseomonas</taxon>
    </lineage>
</organism>
<protein>
    <submittedName>
        <fullName evidence="2">DUF2155 domain-containing protein</fullName>
    </submittedName>
</protein>